<accession>A0AAD4P4B6</accession>
<evidence type="ECO:0000256" key="2">
    <source>
        <dbReference type="ARBA" id="ARBA00022723"/>
    </source>
</evidence>
<dbReference type="EMBL" id="SDAM02000172">
    <property type="protein sequence ID" value="KAH6825746.1"/>
    <property type="molecule type" value="Genomic_DNA"/>
</dbReference>
<dbReference type="Gene3D" id="2.60.120.330">
    <property type="entry name" value="B-lactam Antibiotic, Isopenicillin N Synthase, Chain"/>
    <property type="match status" value="1"/>
</dbReference>
<dbReference type="GO" id="GO:0002238">
    <property type="term" value="P:response to molecule of fungal origin"/>
    <property type="evidence" value="ECO:0007669"/>
    <property type="project" value="UniProtKB-ARBA"/>
</dbReference>
<proteinExistence type="inferred from homology"/>
<keyword evidence="4 6" id="KW-0408">Iron</keyword>
<dbReference type="InterPro" id="IPR050231">
    <property type="entry name" value="Iron_ascorbate_oxido_reductase"/>
</dbReference>
<feature type="domain" description="Fe2OG dioxygenase" evidence="7">
    <location>
        <begin position="163"/>
        <end position="268"/>
    </location>
</feature>
<dbReference type="InterPro" id="IPR027443">
    <property type="entry name" value="IPNS-like_sf"/>
</dbReference>
<sequence>MASSQQLPNIPIFDLSTKNLNPSSSSWLPTCNKLRQALAEFGFFMANYENVTPELDKQVFHVLEQVFNLPLETKTRNTSDFVFYGYVGQLPHAPLHESMGIPEATTLDAVQSFTNLMWPSGNKKFCESILCYARLVSELEQLVDKMVFESYGVEKHYDSHVGSTTYLLRIIKYSVPDLDAESNNVGTNVHTDKSFLSILHQNQVNGLQIQLRNGEWFDADVPPGSFVVMAGDAYEAWSNGRIYAAKHQVIMKANKPRYCLALFSFNHGTTNIPEEFVDSEHPLQFKPFDNFGLARFYLSGATPMTESTAKAYCGVVA</sequence>
<comment type="caution">
    <text evidence="8">The sequence shown here is derived from an EMBL/GenBank/DDBJ whole genome shotgun (WGS) entry which is preliminary data.</text>
</comment>
<dbReference type="GO" id="GO:0009805">
    <property type="term" value="P:coumarin biosynthetic process"/>
    <property type="evidence" value="ECO:0007669"/>
    <property type="project" value="UniProtKB-ARBA"/>
</dbReference>
<evidence type="ECO:0000313" key="9">
    <source>
        <dbReference type="Proteomes" id="UP001190926"/>
    </source>
</evidence>
<protein>
    <recommendedName>
        <fullName evidence="7">Fe2OG dioxygenase domain-containing protein</fullName>
    </recommendedName>
</protein>
<dbReference type="Proteomes" id="UP001190926">
    <property type="component" value="Unassembled WGS sequence"/>
</dbReference>
<evidence type="ECO:0000256" key="6">
    <source>
        <dbReference type="RuleBase" id="RU003682"/>
    </source>
</evidence>
<dbReference type="SUPFAM" id="SSF51197">
    <property type="entry name" value="Clavaminate synthase-like"/>
    <property type="match status" value="1"/>
</dbReference>
<dbReference type="AlphaFoldDB" id="A0AAD4P4B6"/>
<dbReference type="GO" id="GO:0046872">
    <property type="term" value="F:metal ion binding"/>
    <property type="evidence" value="ECO:0007669"/>
    <property type="project" value="UniProtKB-KW"/>
</dbReference>
<dbReference type="FunFam" id="2.60.120.330:FF:000022">
    <property type="entry name" value="Probable 2-oxoglutarate-dependent dioxygenase AOP1.2"/>
    <property type="match status" value="1"/>
</dbReference>
<dbReference type="Pfam" id="PF14226">
    <property type="entry name" value="DIOX_N"/>
    <property type="match status" value="1"/>
</dbReference>
<evidence type="ECO:0000256" key="1">
    <source>
        <dbReference type="ARBA" id="ARBA00008056"/>
    </source>
</evidence>
<evidence type="ECO:0000256" key="3">
    <source>
        <dbReference type="ARBA" id="ARBA00023002"/>
    </source>
</evidence>
<keyword evidence="9" id="KW-1185">Reference proteome</keyword>
<dbReference type="PANTHER" id="PTHR47990">
    <property type="entry name" value="2-OXOGLUTARATE (2OG) AND FE(II)-DEPENDENT OXYGENASE SUPERFAMILY PROTEIN-RELATED"/>
    <property type="match status" value="1"/>
</dbReference>
<evidence type="ECO:0000313" key="8">
    <source>
        <dbReference type="EMBL" id="KAH6825746.1"/>
    </source>
</evidence>
<keyword evidence="2 6" id="KW-0479">Metal-binding</keyword>
<name>A0AAD4P4B6_PERFH</name>
<dbReference type="GO" id="GO:0016706">
    <property type="term" value="F:2-oxoglutarate-dependent dioxygenase activity"/>
    <property type="evidence" value="ECO:0007669"/>
    <property type="project" value="UniProtKB-ARBA"/>
</dbReference>
<comment type="function">
    <text evidence="5">Probable 2-oxoglutarate-dependent dioxygenase that may be involved in glucosinolates biosynthesis. May play a role in the production of aliphatic glucosinolates.</text>
</comment>
<dbReference type="InterPro" id="IPR026992">
    <property type="entry name" value="DIOX_N"/>
</dbReference>
<evidence type="ECO:0000256" key="4">
    <source>
        <dbReference type="ARBA" id="ARBA00023004"/>
    </source>
</evidence>
<evidence type="ECO:0000259" key="7">
    <source>
        <dbReference type="PROSITE" id="PS51471"/>
    </source>
</evidence>
<organism evidence="8 9">
    <name type="scientific">Perilla frutescens var. hirtella</name>
    <name type="common">Perilla citriodora</name>
    <name type="synonym">Perilla setoyensis</name>
    <dbReference type="NCBI Taxonomy" id="608512"/>
    <lineage>
        <taxon>Eukaryota</taxon>
        <taxon>Viridiplantae</taxon>
        <taxon>Streptophyta</taxon>
        <taxon>Embryophyta</taxon>
        <taxon>Tracheophyta</taxon>
        <taxon>Spermatophyta</taxon>
        <taxon>Magnoliopsida</taxon>
        <taxon>eudicotyledons</taxon>
        <taxon>Gunneridae</taxon>
        <taxon>Pentapetalae</taxon>
        <taxon>asterids</taxon>
        <taxon>lamiids</taxon>
        <taxon>Lamiales</taxon>
        <taxon>Lamiaceae</taxon>
        <taxon>Nepetoideae</taxon>
        <taxon>Elsholtzieae</taxon>
        <taxon>Perilla</taxon>
    </lineage>
</organism>
<evidence type="ECO:0000256" key="5">
    <source>
        <dbReference type="ARBA" id="ARBA00057022"/>
    </source>
</evidence>
<dbReference type="PROSITE" id="PS51471">
    <property type="entry name" value="FE2OG_OXY"/>
    <property type="match status" value="1"/>
</dbReference>
<gene>
    <name evidence="8" type="ORF">C2S53_006852</name>
</gene>
<dbReference type="InterPro" id="IPR005123">
    <property type="entry name" value="Oxoglu/Fe-dep_dioxygenase_dom"/>
</dbReference>
<dbReference type="InterPro" id="IPR044861">
    <property type="entry name" value="IPNS-like_FE2OG_OXY"/>
</dbReference>
<dbReference type="Pfam" id="PF03171">
    <property type="entry name" value="2OG-FeII_Oxy"/>
    <property type="match status" value="1"/>
</dbReference>
<comment type="similarity">
    <text evidence="1 6">Belongs to the iron/ascorbate-dependent oxidoreductase family.</text>
</comment>
<reference evidence="8 9" key="1">
    <citation type="journal article" date="2021" name="Nat. Commun.">
        <title>Incipient diploidization of the medicinal plant Perilla within 10,000 years.</title>
        <authorList>
            <person name="Zhang Y."/>
            <person name="Shen Q."/>
            <person name="Leng L."/>
            <person name="Zhang D."/>
            <person name="Chen S."/>
            <person name="Shi Y."/>
            <person name="Ning Z."/>
            <person name="Chen S."/>
        </authorList>
    </citation>
    <scope>NUCLEOTIDE SEQUENCE [LARGE SCALE GENOMIC DNA]</scope>
    <source>
        <strain evidence="9">cv. PC099</strain>
    </source>
</reference>
<keyword evidence="3 6" id="KW-0560">Oxidoreductase</keyword>